<evidence type="ECO:0000313" key="2">
    <source>
        <dbReference type="EMBL" id="MFC6869965.1"/>
    </source>
</evidence>
<name>A0ABW2C3R0_9PSEU</name>
<reference evidence="3" key="1">
    <citation type="journal article" date="2019" name="Int. J. Syst. Evol. Microbiol.">
        <title>The Global Catalogue of Microorganisms (GCM) 10K type strain sequencing project: providing services to taxonomists for standard genome sequencing and annotation.</title>
        <authorList>
            <consortium name="The Broad Institute Genomics Platform"/>
            <consortium name="The Broad Institute Genome Sequencing Center for Infectious Disease"/>
            <person name="Wu L."/>
            <person name="Ma J."/>
        </authorList>
    </citation>
    <scope>NUCLEOTIDE SEQUENCE [LARGE SCALE GENOMIC DNA]</scope>
    <source>
        <strain evidence="3">KCTC 32255</strain>
    </source>
</reference>
<sequence>MRRPCLLPVPFVDFSGVTDWSRSPDSTATREWVGGSPLRERGGRRHETHVRYVDGAAGERLRSELAAITRELLEWAAHASKQESEDGEAA</sequence>
<accession>A0ABW2C3R0</accession>
<protein>
    <submittedName>
        <fullName evidence="2">Uncharacterized protein</fullName>
    </submittedName>
</protein>
<feature type="region of interest" description="Disordered" evidence="1">
    <location>
        <begin position="20"/>
        <end position="44"/>
    </location>
</feature>
<evidence type="ECO:0000313" key="3">
    <source>
        <dbReference type="Proteomes" id="UP001596337"/>
    </source>
</evidence>
<keyword evidence="3" id="KW-1185">Reference proteome</keyword>
<feature type="compositionally biased region" description="Polar residues" evidence="1">
    <location>
        <begin position="20"/>
        <end position="29"/>
    </location>
</feature>
<evidence type="ECO:0000256" key="1">
    <source>
        <dbReference type="SAM" id="MobiDB-lite"/>
    </source>
</evidence>
<gene>
    <name evidence="2" type="ORF">ACFQGD_22740</name>
</gene>
<organism evidence="2 3">
    <name type="scientific">Haloechinothrix salitolerans</name>
    <dbReference type="NCBI Taxonomy" id="926830"/>
    <lineage>
        <taxon>Bacteria</taxon>
        <taxon>Bacillati</taxon>
        <taxon>Actinomycetota</taxon>
        <taxon>Actinomycetes</taxon>
        <taxon>Pseudonocardiales</taxon>
        <taxon>Pseudonocardiaceae</taxon>
        <taxon>Haloechinothrix</taxon>
    </lineage>
</organism>
<comment type="caution">
    <text evidence="2">The sequence shown here is derived from an EMBL/GenBank/DDBJ whole genome shotgun (WGS) entry which is preliminary data.</text>
</comment>
<dbReference type="EMBL" id="JBHSXX010000001">
    <property type="protein sequence ID" value="MFC6869965.1"/>
    <property type="molecule type" value="Genomic_DNA"/>
</dbReference>
<proteinExistence type="predicted"/>
<dbReference type="RefSeq" id="WP_345393901.1">
    <property type="nucleotide sequence ID" value="NZ_BAABLA010000021.1"/>
</dbReference>
<dbReference type="Proteomes" id="UP001596337">
    <property type="component" value="Unassembled WGS sequence"/>
</dbReference>